<proteinExistence type="predicted"/>
<keyword evidence="9" id="KW-0378">Hydrolase</keyword>
<sequence>MIFQRNSLLLRGPVLSAAFLAFVPGAVAQSIAISGHVTDASGAPIRDANVDVTSAATNAVVSVHTNGEGYFLLPPLNAGKYTLRATAPTFAPYTVSDLTLEVGSSRSVDISLKAASEAQSVEVTATAPELVTDHPDRGNVIESQFVQNTPLNVRNPLQLVNFAQGVTAYNSQSGNNEQSQAYTNTFRINGAKLATTESLLDGAANTTTYDYNAAAAVPQVDSIQEFKVLTTAYAPEWGRTSGGIVTFATRSGSNQFHGSVFEYLRNSLLDANGYNANAAGTAKPHFQRNQFGYALGGPIILPHLYNGRERTFFFSTFEGLRQSQAGSYLGTVPTALERKGDFSQTTDSNGTLITMYDPRTTRLDPTAPAGTTRYIRTPFAGNVIPQNYLNATGLAILGNYPLPNRAGQGYSSTNNFFSNATTSSNQNNVNLRVDHRISDRHSIYGRFNWFQRNNNYPDPFGNHFSPEPGNQRLPGYNMMLDHMFILNSRLVFEHHILYAHQESNRVPASLGFDPGTLGFNSNVTAGLTSTTFPTVTATRISSMGATGGLEKDYGTTWQYAASLTQLLGRHSLKYGFDFRHFSVGLNIAQLVTVTAAGNYTGGPNPQAAVGTSGSGAADLLLGAATVSSGYAPSFVASHPYFAGFAQDEFHITPALTLTYGLRYNLELPDLEAKNQYVYLDLTSASPLNNQVSSLGTLTGGPGFTGTNGNGRRLQNTQHFNFDPRVGFAYRAGERTVVRGGFGIFHAPPVDLANSSIGYAAVTTSNPTLADGVTPQFNLTNPFPNGLTQPSGNSLGLNTNLGQNITGSERQQHISYYEQWSLDVQRQLPGNLVLTAGYAANNGLHLYQPVNFNQLSDSNLSLGSNLLATVANPFYGVITDKTSILSQATVQRGQLLRPHPQFLNMTATTGVGASNYNAFQVSLERRFSQGFSLLAAYTFSKMFDNVGDYFTTAQFQDNNCPSCDRSISSQDLTHVLRISGQYELPMGHGKPFLSHGVMSQVLGGFTVGSFYTFDSGLPVTVSSPNFCNCFGGGTSMRPTVTGISTAVPGGRKMTNGSLYFNPTAFTTTAPYTFGNAPRYLAGVRAPGTNNFDMLASRRFQLHDAMALDFKVEFFNAFNRVQFAGPNTSIASTSFGQIFLTQSNLPREIQASLRFNF</sequence>
<keyword evidence="3" id="KW-1134">Transmembrane beta strand</keyword>
<dbReference type="InterPro" id="IPR039426">
    <property type="entry name" value="TonB-dep_rcpt-like"/>
</dbReference>
<keyword evidence="10" id="KW-1185">Reference proteome</keyword>
<keyword evidence="5" id="KW-0472">Membrane</keyword>
<dbReference type="InterPro" id="IPR010917">
    <property type="entry name" value="TonB_rcpt_CS"/>
</dbReference>
<evidence type="ECO:0000256" key="3">
    <source>
        <dbReference type="ARBA" id="ARBA00022452"/>
    </source>
</evidence>
<dbReference type="GO" id="GO:0044718">
    <property type="term" value="P:siderophore transmembrane transport"/>
    <property type="evidence" value="ECO:0007669"/>
    <property type="project" value="TreeGrafter"/>
</dbReference>
<evidence type="ECO:0000256" key="7">
    <source>
        <dbReference type="SAM" id="SignalP"/>
    </source>
</evidence>
<dbReference type="RefSeq" id="WP_083344400.1">
    <property type="nucleotide sequence ID" value="NZ_LT629690.1"/>
</dbReference>
<dbReference type="OrthoDB" id="97893at2"/>
<dbReference type="GO" id="GO:0004180">
    <property type="term" value="F:carboxypeptidase activity"/>
    <property type="evidence" value="ECO:0007669"/>
    <property type="project" value="UniProtKB-KW"/>
</dbReference>
<feature type="chain" id="PRO_5009241346" evidence="7">
    <location>
        <begin position="29"/>
        <end position="1155"/>
    </location>
</feature>
<evidence type="ECO:0000313" key="10">
    <source>
        <dbReference type="Proteomes" id="UP000182427"/>
    </source>
</evidence>
<keyword evidence="7" id="KW-0732">Signal</keyword>
<keyword evidence="6" id="KW-0998">Cell outer membrane</keyword>
<reference evidence="9 10" key="1">
    <citation type="submission" date="2016-10" db="EMBL/GenBank/DDBJ databases">
        <authorList>
            <person name="de Groot N.N."/>
        </authorList>
    </citation>
    <scope>NUCLEOTIDE SEQUENCE [LARGE SCALE GENOMIC DNA]</scope>
    <source>
        <strain evidence="9 10">GAS232</strain>
    </source>
</reference>
<dbReference type="SUPFAM" id="SSF49464">
    <property type="entry name" value="Carboxypeptidase regulatory domain-like"/>
    <property type="match status" value="1"/>
</dbReference>
<organism evidence="9 10">
    <name type="scientific">Terriglobus roseus</name>
    <dbReference type="NCBI Taxonomy" id="392734"/>
    <lineage>
        <taxon>Bacteria</taxon>
        <taxon>Pseudomonadati</taxon>
        <taxon>Acidobacteriota</taxon>
        <taxon>Terriglobia</taxon>
        <taxon>Terriglobales</taxon>
        <taxon>Acidobacteriaceae</taxon>
        <taxon>Terriglobus</taxon>
    </lineage>
</organism>
<dbReference type="EMBL" id="LT629690">
    <property type="protein sequence ID" value="SDF06044.1"/>
    <property type="molecule type" value="Genomic_DNA"/>
</dbReference>
<keyword evidence="9" id="KW-0121">Carboxypeptidase</keyword>
<dbReference type="SUPFAM" id="SSF56935">
    <property type="entry name" value="Porins"/>
    <property type="match status" value="1"/>
</dbReference>
<dbReference type="GO" id="GO:0009279">
    <property type="term" value="C:cell outer membrane"/>
    <property type="evidence" value="ECO:0007669"/>
    <property type="project" value="UniProtKB-SubCell"/>
</dbReference>
<comment type="subcellular location">
    <subcellularLocation>
        <location evidence="1">Cell outer membrane</location>
        <topology evidence="1">Multi-pass membrane protein</topology>
    </subcellularLocation>
</comment>
<protein>
    <submittedName>
        <fullName evidence="9">Carboxypeptidase regulatory-like domain-containing protein</fullName>
    </submittedName>
</protein>
<dbReference type="PANTHER" id="PTHR30069">
    <property type="entry name" value="TONB-DEPENDENT OUTER MEMBRANE RECEPTOR"/>
    <property type="match status" value="1"/>
</dbReference>
<dbReference type="GO" id="GO:0015344">
    <property type="term" value="F:siderophore uptake transmembrane transporter activity"/>
    <property type="evidence" value="ECO:0007669"/>
    <property type="project" value="TreeGrafter"/>
</dbReference>
<feature type="signal peptide" evidence="7">
    <location>
        <begin position="1"/>
        <end position="28"/>
    </location>
</feature>
<accession>A0A1G7I0Y8</accession>
<dbReference type="PANTHER" id="PTHR30069:SF46">
    <property type="entry name" value="OAR PROTEIN"/>
    <property type="match status" value="1"/>
</dbReference>
<dbReference type="Pfam" id="PF13620">
    <property type="entry name" value="CarboxypepD_reg"/>
    <property type="match status" value="1"/>
</dbReference>
<evidence type="ECO:0000256" key="1">
    <source>
        <dbReference type="ARBA" id="ARBA00004571"/>
    </source>
</evidence>
<evidence type="ECO:0000256" key="4">
    <source>
        <dbReference type="ARBA" id="ARBA00022692"/>
    </source>
</evidence>
<gene>
    <name evidence="9" type="ORF">SAMN05444167_1274</name>
</gene>
<evidence type="ECO:0000256" key="6">
    <source>
        <dbReference type="ARBA" id="ARBA00023237"/>
    </source>
</evidence>
<keyword evidence="2" id="KW-0813">Transport</keyword>
<dbReference type="InterPro" id="IPR008969">
    <property type="entry name" value="CarboxyPept-like_regulatory"/>
</dbReference>
<name>A0A1G7I0Y8_9BACT</name>
<keyword evidence="9" id="KW-0645">Protease</keyword>
<keyword evidence="4" id="KW-0812">Transmembrane</keyword>
<feature type="domain" description="TonB-dependent transporter Oar-like beta-barrel" evidence="8">
    <location>
        <begin position="249"/>
        <end position="1148"/>
    </location>
</feature>
<dbReference type="Pfam" id="PF25183">
    <property type="entry name" value="OMP_b-brl_4"/>
    <property type="match status" value="1"/>
</dbReference>
<dbReference type="InterPro" id="IPR057601">
    <property type="entry name" value="Oar-like_b-barrel"/>
</dbReference>
<dbReference type="AlphaFoldDB" id="A0A1G7I0Y8"/>
<dbReference type="PROSITE" id="PS01156">
    <property type="entry name" value="TONB_DEPENDENT_REC_2"/>
    <property type="match status" value="1"/>
</dbReference>
<dbReference type="InterPro" id="IPR036942">
    <property type="entry name" value="Beta-barrel_TonB_sf"/>
</dbReference>
<evidence type="ECO:0000256" key="5">
    <source>
        <dbReference type="ARBA" id="ARBA00023136"/>
    </source>
</evidence>
<evidence type="ECO:0000313" key="9">
    <source>
        <dbReference type="EMBL" id="SDF06044.1"/>
    </source>
</evidence>
<evidence type="ECO:0000256" key="2">
    <source>
        <dbReference type="ARBA" id="ARBA00022448"/>
    </source>
</evidence>
<dbReference type="Proteomes" id="UP000182427">
    <property type="component" value="Chromosome I"/>
</dbReference>
<evidence type="ECO:0000259" key="8">
    <source>
        <dbReference type="Pfam" id="PF25183"/>
    </source>
</evidence>
<dbReference type="Gene3D" id="2.60.40.1120">
    <property type="entry name" value="Carboxypeptidase-like, regulatory domain"/>
    <property type="match status" value="1"/>
</dbReference>
<dbReference type="Gene3D" id="2.40.170.20">
    <property type="entry name" value="TonB-dependent receptor, beta-barrel domain"/>
    <property type="match status" value="1"/>
</dbReference>